<organism evidence="5 6">
    <name type="scientific">Pseudoduganella guangdongensis</name>
    <dbReference type="NCBI Taxonomy" id="2692179"/>
    <lineage>
        <taxon>Bacteria</taxon>
        <taxon>Pseudomonadati</taxon>
        <taxon>Pseudomonadota</taxon>
        <taxon>Betaproteobacteria</taxon>
        <taxon>Burkholderiales</taxon>
        <taxon>Oxalobacteraceae</taxon>
        <taxon>Telluria group</taxon>
        <taxon>Pseudoduganella</taxon>
    </lineage>
</organism>
<sequence>MKQRRLFLKAGAMAAAAGLLVGRTHAAQAQTRTIRWKNWSEVQQCQAKSLATPADEQALADLLRNATGTVRCVGAGHSFTPLVPTNDTIVSLERMHGVLAHDKSAMTATLRAGTRLSMLSRQLDAQGVALRNLPDIDMQSLAGAISTGTHGTGATIQAMHADVTALRLVTPQGEVVEWNQERHPEQMAAARVSLGSLGVITQATVRVVPAFSLHRKVWLRPIGEMLERAGELAAKHRHFEFYYLPFTGYAAAIAHDEYKGSDVLVPHSQDEEMLSDLRTLRDWLGRFPDLRRWTAGKLIDPDLTEEAKNRSWKLLSTVRPTRFNETEYHVPREAGIACVREIIAALEKRNEVFFPMEFRFVKGDDAWLSPFYKRDSCSIAVHAAHGEAYDYLLSDLGPIFRKHGGRPHWGKLHNLGAKELTTLYPRWNDFLALRQQMDPKGRMLNQHLRTLFGVA</sequence>
<dbReference type="InterPro" id="IPR016167">
    <property type="entry name" value="FAD-bd_PCMH_sub1"/>
</dbReference>
<dbReference type="RefSeq" id="WP_161027215.1">
    <property type="nucleotide sequence ID" value="NZ_WWCJ01000015.1"/>
</dbReference>
<gene>
    <name evidence="5" type="ORF">GTP41_19360</name>
</gene>
<dbReference type="PIRSF" id="PIRSF000136">
    <property type="entry name" value="LGO_GLO"/>
    <property type="match status" value="1"/>
</dbReference>
<accession>A0A6N9HKX0</accession>
<dbReference type="GO" id="GO:0071949">
    <property type="term" value="F:FAD binding"/>
    <property type="evidence" value="ECO:0007669"/>
    <property type="project" value="InterPro"/>
</dbReference>
<dbReference type="PROSITE" id="PS51318">
    <property type="entry name" value="TAT"/>
    <property type="match status" value="1"/>
</dbReference>
<dbReference type="Gene3D" id="3.30.465.10">
    <property type="match status" value="1"/>
</dbReference>
<feature type="chain" id="PRO_5027124160" evidence="3">
    <location>
        <begin position="27"/>
        <end position="455"/>
    </location>
</feature>
<dbReference type="Gene3D" id="3.30.43.10">
    <property type="entry name" value="Uridine Diphospho-n-acetylenolpyruvylglucosamine Reductase, domain 2"/>
    <property type="match status" value="1"/>
</dbReference>
<feature type="signal peptide" evidence="3">
    <location>
        <begin position="1"/>
        <end position="26"/>
    </location>
</feature>
<keyword evidence="6" id="KW-1185">Reference proteome</keyword>
<keyword evidence="1" id="KW-0285">Flavoprotein</keyword>
<dbReference type="PROSITE" id="PS51387">
    <property type="entry name" value="FAD_PCMH"/>
    <property type="match status" value="1"/>
</dbReference>
<comment type="caution">
    <text evidence="5">The sequence shown here is derived from an EMBL/GenBank/DDBJ whole genome shotgun (WGS) entry which is preliminary data.</text>
</comment>
<dbReference type="Gene3D" id="3.30.70.2520">
    <property type="match status" value="1"/>
</dbReference>
<protein>
    <submittedName>
        <fullName evidence="5">FAD-binding protein</fullName>
    </submittedName>
</protein>
<dbReference type="InterPro" id="IPR010031">
    <property type="entry name" value="FAD_lactone_oxidase-like"/>
</dbReference>
<dbReference type="GO" id="GO:0016020">
    <property type="term" value="C:membrane"/>
    <property type="evidence" value="ECO:0007669"/>
    <property type="project" value="InterPro"/>
</dbReference>
<keyword evidence="3" id="KW-0732">Signal</keyword>
<dbReference type="InterPro" id="IPR007173">
    <property type="entry name" value="ALO_C"/>
</dbReference>
<feature type="domain" description="FAD-binding PCMH-type" evidence="4">
    <location>
        <begin position="43"/>
        <end position="210"/>
    </location>
</feature>
<dbReference type="InterPro" id="IPR036318">
    <property type="entry name" value="FAD-bd_PCMH-like_sf"/>
</dbReference>
<dbReference type="PANTHER" id="PTHR43762">
    <property type="entry name" value="L-GULONOLACTONE OXIDASE"/>
    <property type="match status" value="1"/>
</dbReference>
<dbReference type="Proteomes" id="UP000448575">
    <property type="component" value="Unassembled WGS sequence"/>
</dbReference>
<dbReference type="NCBIfam" id="TIGR01679">
    <property type="entry name" value="bact_FAD_ox"/>
    <property type="match status" value="1"/>
</dbReference>
<evidence type="ECO:0000313" key="5">
    <source>
        <dbReference type="EMBL" id="MYN04254.1"/>
    </source>
</evidence>
<keyword evidence="2" id="KW-0560">Oxidoreductase</keyword>
<dbReference type="Pfam" id="PF04030">
    <property type="entry name" value="ALO"/>
    <property type="match status" value="1"/>
</dbReference>
<dbReference type="PANTHER" id="PTHR43762:SF1">
    <property type="entry name" value="D-ARABINONO-1,4-LACTONE OXIDASE"/>
    <property type="match status" value="1"/>
</dbReference>
<dbReference type="SUPFAM" id="SSF56176">
    <property type="entry name" value="FAD-binding/transporter-associated domain-like"/>
    <property type="match status" value="1"/>
</dbReference>
<dbReference type="InterPro" id="IPR006094">
    <property type="entry name" value="Oxid_FAD_bind_N"/>
</dbReference>
<dbReference type="EMBL" id="WWCJ01000015">
    <property type="protein sequence ID" value="MYN04254.1"/>
    <property type="molecule type" value="Genomic_DNA"/>
</dbReference>
<proteinExistence type="predicted"/>
<name>A0A6N9HKX0_9BURK</name>
<evidence type="ECO:0000256" key="1">
    <source>
        <dbReference type="ARBA" id="ARBA00022827"/>
    </source>
</evidence>
<dbReference type="InterPro" id="IPR006311">
    <property type="entry name" value="TAT_signal"/>
</dbReference>
<dbReference type="InterPro" id="IPR016171">
    <property type="entry name" value="Vanillyl_alc_oxidase_C-sub2"/>
</dbReference>
<reference evidence="5 6" key="1">
    <citation type="submission" date="2019-12" db="EMBL/GenBank/DDBJ databases">
        <title>Novel species isolated from a subtropical stream in China.</title>
        <authorList>
            <person name="Lu H."/>
        </authorList>
    </citation>
    <scope>NUCLEOTIDE SEQUENCE [LARGE SCALE GENOMIC DNA]</scope>
    <source>
        <strain evidence="5 6">DS3</strain>
    </source>
</reference>
<evidence type="ECO:0000256" key="2">
    <source>
        <dbReference type="ARBA" id="ARBA00023002"/>
    </source>
</evidence>
<evidence type="ECO:0000313" key="6">
    <source>
        <dbReference type="Proteomes" id="UP000448575"/>
    </source>
</evidence>
<dbReference type="GO" id="GO:0003885">
    <property type="term" value="F:D-arabinono-1,4-lactone oxidase activity"/>
    <property type="evidence" value="ECO:0007669"/>
    <property type="project" value="InterPro"/>
</dbReference>
<evidence type="ECO:0000259" key="4">
    <source>
        <dbReference type="PROSITE" id="PS51387"/>
    </source>
</evidence>
<evidence type="ECO:0000256" key="3">
    <source>
        <dbReference type="SAM" id="SignalP"/>
    </source>
</evidence>
<dbReference type="InterPro" id="IPR016169">
    <property type="entry name" value="FAD-bd_PCMH_sub2"/>
</dbReference>
<dbReference type="InterPro" id="IPR016166">
    <property type="entry name" value="FAD-bd_PCMH"/>
</dbReference>
<dbReference type="AlphaFoldDB" id="A0A6N9HKX0"/>
<dbReference type="Gene3D" id="1.10.45.10">
    <property type="entry name" value="Vanillyl-alcohol Oxidase, Chain A, domain 4"/>
    <property type="match status" value="1"/>
</dbReference>
<keyword evidence="1" id="KW-0274">FAD</keyword>
<dbReference type="Pfam" id="PF01565">
    <property type="entry name" value="FAD_binding_4"/>
    <property type="match status" value="1"/>
</dbReference>